<dbReference type="CDD" id="cd00118">
    <property type="entry name" value="LysM"/>
    <property type="match status" value="1"/>
</dbReference>
<keyword evidence="4" id="KW-1185">Reference proteome</keyword>
<dbReference type="Proteomes" id="UP000282818">
    <property type="component" value="Unassembled WGS sequence"/>
</dbReference>
<dbReference type="EMBL" id="SACQ01000002">
    <property type="protein sequence ID" value="RVU31715.1"/>
    <property type="molecule type" value="Genomic_DNA"/>
</dbReference>
<feature type="chain" id="PRO_5019410779" evidence="1">
    <location>
        <begin position="22"/>
        <end position="345"/>
    </location>
</feature>
<evidence type="ECO:0000313" key="3">
    <source>
        <dbReference type="EMBL" id="RVU31715.1"/>
    </source>
</evidence>
<accession>A0A437QB69</accession>
<comment type="caution">
    <text evidence="3">The sequence shown here is derived from an EMBL/GenBank/DDBJ whole genome shotgun (WGS) entry which is preliminary data.</text>
</comment>
<dbReference type="PANTHER" id="PTHR34700:SF4">
    <property type="entry name" value="PHAGE-LIKE ELEMENT PBSX PROTEIN XKDP"/>
    <property type="match status" value="1"/>
</dbReference>
<dbReference type="RefSeq" id="WP_127693574.1">
    <property type="nucleotide sequence ID" value="NZ_SACQ01000002.1"/>
</dbReference>
<protein>
    <submittedName>
        <fullName evidence="3">LysM domain-containing protein</fullName>
    </submittedName>
</protein>
<evidence type="ECO:0000259" key="2">
    <source>
        <dbReference type="PROSITE" id="PS51782"/>
    </source>
</evidence>
<dbReference type="PROSITE" id="PS51782">
    <property type="entry name" value="LYSM"/>
    <property type="match status" value="1"/>
</dbReference>
<evidence type="ECO:0000256" key="1">
    <source>
        <dbReference type="SAM" id="SignalP"/>
    </source>
</evidence>
<dbReference type="AlphaFoldDB" id="A0A437QB69"/>
<dbReference type="Pfam" id="PF01476">
    <property type="entry name" value="LysM"/>
    <property type="match status" value="1"/>
</dbReference>
<dbReference type="PANTHER" id="PTHR34700">
    <property type="entry name" value="POTASSIUM BINDING PROTEIN KBP"/>
    <property type="match status" value="1"/>
</dbReference>
<dbReference type="InterPro" id="IPR052196">
    <property type="entry name" value="Bact_Kbp"/>
</dbReference>
<name>A0A437QB69_9GAMM</name>
<feature type="domain" description="LysM" evidence="2">
    <location>
        <begin position="36"/>
        <end position="84"/>
    </location>
</feature>
<feature type="signal peptide" evidence="1">
    <location>
        <begin position="1"/>
        <end position="21"/>
    </location>
</feature>
<keyword evidence="1" id="KW-0732">Signal</keyword>
<sequence length="345" mass="38736">MKKLLGVCLASWLTVVTPAMAEVRADQLQLREGYPQEYVVVKGDTLWDISGHFLQEPWRWPQLWDVNPQIDNPHLIYPGDILYLTWVNGQPRLSKSRDDRLMPRARVSKIERAIPAIPLKDIYAFMNENVVLDSEMMEVTPYILGGRDKRIIAGAGDRVYARGQLRSNSDAQNIYRPAKEYRDPVTDELLGYELTKVADATVTARNDDVSTLDVDKSRYEIRILDRVLPTPSSRLQSHFYPDAAPAGKNGLIISVPKGVNNIGRFDAVTINLGKREQVKAGDVFKIFTRGETVADPVTNEVVQLPMEEAGSLMVFKAYEKVSYGLVMTATNVLAVGDIIKSPFDK</sequence>
<dbReference type="SUPFAM" id="SSF54106">
    <property type="entry name" value="LysM domain"/>
    <property type="match status" value="1"/>
</dbReference>
<reference evidence="3 4" key="1">
    <citation type="submission" date="2019-01" db="EMBL/GenBank/DDBJ databases">
        <authorList>
            <person name="Chen W.-M."/>
        </authorList>
    </citation>
    <scope>NUCLEOTIDE SEQUENCE [LARGE SCALE GENOMIC DNA]</scope>
    <source>
        <strain evidence="3 4">HPM-16</strain>
    </source>
</reference>
<gene>
    <name evidence="3" type="ORF">EOE65_06980</name>
</gene>
<dbReference type="InterPro" id="IPR036779">
    <property type="entry name" value="LysM_dom_sf"/>
</dbReference>
<proteinExistence type="predicted"/>
<dbReference type="InterPro" id="IPR018392">
    <property type="entry name" value="LysM"/>
</dbReference>
<evidence type="ECO:0000313" key="4">
    <source>
        <dbReference type="Proteomes" id="UP000282818"/>
    </source>
</evidence>
<organism evidence="3 4">
    <name type="scientific">Neptunomonas marina</name>
    <dbReference type="NCBI Taxonomy" id="1815562"/>
    <lineage>
        <taxon>Bacteria</taxon>
        <taxon>Pseudomonadati</taxon>
        <taxon>Pseudomonadota</taxon>
        <taxon>Gammaproteobacteria</taxon>
        <taxon>Oceanospirillales</taxon>
        <taxon>Oceanospirillaceae</taxon>
        <taxon>Neptunomonas</taxon>
    </lineage>
</organism>
<dbReference type="Gene3D" id="3.10.350.10">
    <property type="entry name" value="LysM domain"/>
    <property type="match status" value="1"/>
</dbReference>